<dbReference type="EMBL" id="QRGO01000001">
    <property type="protein sequence ID" value="RDV04322.1"/>
    <property type="molecule type" value="Genomic_DNA"/>
</dbReference>
<keyword evidence="3" id="KW-1185">Reference proteome</keyword>
<dbReference type="InterPro" id="IPR051781">
    <property type="entry name" value="Metallo-dep_Hydrolase"/>
</dbReference>
<dbReference type="PANTHER" id="PTHR43135:SF3">
    <property type="entry name" value="ALPHA-D-RIBOSE 1-METHYLPHOSPHONATE 5-TRIPHOSPHATE DIPHOSPHATASE"/>
    <property type="match status" value="1"/>
</dbReference>
<evidence type="ECO:0000313" key="3">
    <source>
        <dbReference type="Proteomes" id="UP000263993"/>
    </source>
</evidence>
<proteinExistence type="predicted"/>
<evidence type="ECO:0000313" key="2">
    <source>
        <dbReference type="EMBL" id="RDV04322.1"/>
    </source>
</evidence>
<feature type="domain" description="Amidohydrolase 3" evidence="1">
    <location>
        <begin position="205"/>
        <end position="373"/>
    </location>
</feature>
<dbReference type="SUPFAM" id="SSF51556">
    <property type="entry name" value="Metallo-dependent hydrolases"/>
    <property type="match status" value="1"/>
</dbReference>
<accession>A0A371B9V7</accession>
<evidence type="ECO:0000259" key="1">
    <source>
        <dbReference type="Pfam" id="PF07969"/>
    </source>
</evidence>
<dbReference type="InterPro" id="IPR012696">
    <property type="entry name" value="PhnM"/>
</dbReference>
<gene>
    <name evidence="2" type="ORF">DXH78_06845</name>
</gene>
<dbReference type="EC" id="3.6.1.63" evidence="2"/>
<organism evidence="2 3">
    <name type="scientific">Undibacter mobilis</name>
    <dbReference type="NCBI Taxonomy" id="2292256"/>
    <lineage>
        <taxon>Bacteria</taxon>
        <taxon>Pseudomonadati</taxon>
        <taxon>Pseudomonadota</taxon>
        <taxon>Alphaproteobacteria</taxon>
        <taxon>Hyphomicrobiales</taxon>
        <taxon>Nitrobacteraceae</taxon>
        <taxon>Undibacter</taxon>
    </lineage>
</organism>
<dbReference type="OrthoDB" id="9785413at2"/>
<dbReference type="NCBIfam" id="NF011987">
    <property type="entry name" value="PRK15446.2-3"/>
    <property type="match status" value="1"/>
</dbReference>
<name>A0A371B9V7_9BRAD</name>
<dbReference type="GO" id="GO:0019700">
    <property type="term" value="P:organic phosphonate catabolic process"/>
    <property type="evidence" value="ECO:0007669"/>
    <property type="project" value="InterPro"/>
</dbReference>
<dbReference type="AlphaFoldDB" id="A0A371B9V7"/>
<reference evidence="3" key="1">
    <citation type="submission" date="2018-08" db="EMBL/GenBank/DDBJ databases">
        <authorList>
            <person name="Kim S.-J."/>
            <person name="Jung G.-Y."/>
        </authorList>
    </citation>
    <scope>NUCLEOTIDE SEQUENCE [LARGE SCALE GENOMIC DNA]</scope>
    <source>
        <strain evidence="3">GY_H</strain>
    </source>
</reference>
<dbReference type="SUPFAM" id="SSF51338">
    <property type="entry name" value="Composite domain of metallo-dependent hydrolases"/>
    <property type="match status" value="1"/>
</dbReference>
<dbReference type="InterPro" id="IPR011059">
    <property type="entry name" value="Metal-dep_hydrolase_composite"/>
</dbReference>
<dbReference type="RefSeq" id="WP_115516349.1">
    <property type="nucleotide sequence ID" value="NZ_QRGO01000001.1"/>
</dbReference>
<keyword evidence="2" id="KW-0378">Hydrolase</keyword>
<dbReference type="PANTHER" id="PTHR43135">
    <property type="entry name" value="ALPHA-D-RIBOSE 1-METHYLPHOSPHONATE 5-TRIPHOSPHATE DIPHOSPHATASE"/>
    <property type="match status" value="1"/>
</dbReference>
<dbReference type="GO" id="GO:0016810">
    <property type="term" value="F:hydrolase activity, acting on carbon-nitrogen (but not peptide) bonds"/>
    <property type="evidence" value="ECO:0007669"/>
    <property type="project" value="InterPro"/>
</dbReference>
<dbReference type="PIRSF" id="PIRSF038971">
    <property type="entry name" value="PhnM"/>
    <property type="match status" value="1"/>
</dbReference>
<dbReference type="NCBIfam" id="NF011990">
    <property type="entry name" value="PRK15446.2-6"/>
    <property type="match status" value="1"/>
</dbReference>
<dbReference type="InterPro" id="IPR013108">
    <property type="entry name" value="Amidohydro_3"/>
</dbReference>
<dbReference type="Gene3D" id="3.20.20.140">
    <property type="entry name" value="Metal-dependent hydrolases"/>
    <property type="match status" value="1"/>
</dbReference>
<dbReference type="InterPro" id="IPR032466">
    <property type="entry name" value="Metal_Hydrolase"/>
</dbReference>
<dbReference type="Proteomes" id="UP000263993">
    <property type="component" value="Unassembled WGS sequence"/>
</dbReference>
<comment type="caution">
    <text evidence="2">The sequence shown here is derived from an EMBL/GenBank/DDBJ whole genome shotgun (WGS) entry which is preliminary data.</text>
</comment>
<sequence length="381" mass="40750">MRIQGGQVLAGGDFVEADIQIDDKDGAIAALGAGGGNGRSFDARGLYVLPGIVDIHGDAFERQLMPRPGVGFPIDIALQDSDRQAVANGITTMFHGLTWSWEPGLRGAENARAVLGAIEALRPALGADTHCHLRYETFNLDAEKEVTDWLGARRVGMLGFNDHMPSADSPPRTRKISEMAARAGLTVDDFNTLVERLRGRAAEVPGSIERLAKAANAGAVAMLSHDDMSPQQRQWFRALNCRVAEFPVNVETAEDATRAGDHVVMGAPNVVRGGSHIGWVAAADMIARGLCTVLASDYYYPALLLAAFRLEQDKVLPLHQAWAYVSEHPARAAGLADRGTIAAGKRADLVLVDAADPSRPKAVATMANGRFVHLADSGRLH</sequence>
<dbReference type="Gene3D" id="2.30.40.10">
    <property type="entry name" value="Urease, subunit C, domain 1"/>
    <property type="match status" value="1"/>
</dbReference>
<dbReference type="Pfam" id="PF07969">
    <property type="entry name" value="Amidohydro_3"/>
    <property type="match status" value="1"/>
</dbReference>
<protein>
    <submittedName>
        <fullName evidence="2">Alpha-D-ribose 1-methylphosphonate 5-triphosphate diphosphatase</fullName>
        <ecNumber evidence="2">3.6.1.63</ecNumber>
    </submittedName>
</protein>